<accession>A0ABU1W1H1</accession>
<dbReference type="EMBL" id="JAVDWR010000008">
    <property type="protein sequence ID" value="MDR7121710.1"/>
    <property type="molecule type" value="Genomic_DNA"/>
</dbReference>
<gene>
    <name evidence="2" type="ORF">J2W69_002667</name>
</gene>
<keyword evidence="1" id="KW-1133">Transmembrane helix</keyword>
<evidence type="ECO:0000256" key="1">
    <source>
        <dbReference type="SAM" id="Phobius"/>
    </source>
</evidence>
<keyword evidence="1" id="KW-0472">Membrane</keyword>
<reference evidence="2 3" key="1">
    <citation type="submission" date="2023-07" db="EMBL/GenBank/DDBJ databases">
        <title>Sorghum-associated microbial communities from plants grown in Nebraska, USA.</title>
        <authorList>
            <person name="Schachtman D."/>
        </authorList>
    </citation>
    <scope>NUCLEOTIDE SEQUENCE [LARGE SCALE GENOMIC DNA]</scope>
    <source>
        <strain evidence="2 3">4138</strain>
    </source>
</reference>
<protein>
    <recommendedName>
        <fullName evidence="4">Class IIb bacteriocin, lactobin A/cerein 7B family</fullName>
    </recommendedName>
</protein>
<keyword evidence="1" id="KW-0812">Transmembrane</keyword>
<comment type="caution">
    <text evidence="2">The sequence shown here is derived from an EMBL/GenBank/DDBJ whole genome shotgun (WGS) entry which is preliminary data.</text>
</comment>
<evidence type="ECO:0000313" key="2">
    <source>
        <dbReference type="EMBL" id="MDR7121710.1"/>
    </source>
</evidence>
<feature type="transmembrane region" description="Helical" evidence="1">
    <location>
        <begin position="36"/>
        <end position="66"/>
    </location>
</feature>
<sequence length="71" mass="7161">MRELTLEQVEEVSGGGLSSAEAVGILSGMGVAKFGLGWATMGVGAAFAAGPLIVIGMSGLAFYAGYKMFTQ</sequence>
<proteinExistence type="predicted"/>
<organism evidence="2 3">
    <name type="scientific">Rheinheimera soli</name>
    <dbReference type="NCBI Taxonomy" id="443616"/>
    <lineage>
        <taxon>Bacteria</taxon>
        <taxon>Pseudomonadati</taxon>
        <taxon>Pseudomonadota</taxon>
        <taxon>Gammaproteobacteria</taxon>
        <taxon>Chromatiales</taxon>
        <taxon>Chromatiaceae</taxon>
        <taxon>Rheinheimera</taxon>
    </lineage>
</organism>
<evidence type="ECO:0008006" key="4">
    <source>
        <dbReference type="Google" id="ProtNLM"/>
    </source>
</evidence>
<keyword evidence="3" id="KW-1185">Reference proteome</keyword>
<evidence type="ECO:0000313" key="3">
    <source>
        <dbReference type="Proteomes" id="UP001257909"/>
    </source>
</evidence>
<name>A0ABU1W1H1_9GAMM</name>
<dbReference type="Proteomes" id="UP001257909">
    <property type="component" value="Unassembled WGS sequence"/>
</dbReference>
<dbReference type="RefSeq" id="WP_310279255.1">
    <property type="nucleotide sequence ID" value="NZ_JAVDWR010000008.1"/>
</dbReference>